<name>A0A8B4RX32_COMTE</name>
<comment type="caution">
    <text evidence="1">The sequence shown here is derived from an EMBL/GenBank/DDBJ whole genome shotgun (WGS) entry which is preliminary data.</text>
</comment>
<reference evidence="1 2" key="1">
    <citation type="submission" date="2018-06" db="EMBL/GenBank/DDBJ databases">
        <authorList>
            <consortium name="Pathogen Informatics"/>
            <person name="Doyle S."/>
        </authorList>
    </citation>
    <scope>NUCLEOTIDE SEQUENCE [LARGE SCALE GENOMIC DNA]</scope>
    <source>
        <strain evidence="1 2">NCTC10698</strain>
    </source>
</reference>
<evidence type="ECO:0000313" key="1">
    <source>
        <dbReference type="EMBL" id="SUY73232.1"/>
    </source>
</evidence>
<organism evidence="1 2">
    <name type="scientific">Comamonas testosteroni</name>
    <name type="common">Pseudomonas testosteroni</name>
    <dbReference type="NCBI Taxonomy" id="285"/>
    <lineage>
        <taxon>Bacteria</taxon>
        <taxon>Pseudomonadati</taxon>
        <taxon>Pseudomonadota</taxon>
        <taxon>Betaproteobacteria</taxon>
        <taxon>Burkholderiales</taxon>
        <taxon>Comamonadaceae</taxon>
        <taxon>Comamonas</taxon>
    </lineage>
</organism>
<dbReference type="AlphaFoldDB" id="A0A8B4RX32"/>
<dbReference type="RefSeq" id="WP_003077989.1">
    <property type="nucleotide sequence ID" value="NZ_BBJZ01000019.1"/>
</dbReference>
<evidence type="ECO:0000313" key="2">
    <source>
        <dbReference type="Proteomes" id="UP000255070"/>
    </source>
</evidence>
<gene>
    <name evidence="1" type="ORF">NCTC10698_00063</name>
</gene>
<dbReference type="Proteomes" id="UP000255070">
    <property type="component" value="Unassembled WGS sequence"/>
</dbReference>
<dbReference type="GeneID" id="63996147"/>
<dbReference type="EMBL" id="UFXL01000001">
    <property type="protein sequence ID" value="SUY73232.1"/>
    <property type="molecule type" value="Genomic_DNA"/>
</dbReference>
<keyword evidence="2" id="KW-1185">Reference proteome</keyword>
<protein>
    <submittedName>
        <fullName evidence="1">Uncharacterized protein</fullName>
    </submittedName>
</protein>
<proteinExistence type="predicted"/>
<accession>A0A8B4RX32</accession>
<sequence>MASWLVRCVVQGDAIGRQRPVEFDYLMSDAFGELLLRTDCHIHQGSVQLG</sequence>